<dbReference type="InterPro" id="IPR036928">
    <property type="entry name" value="AS_sf"/>
</dbReference>
<evidence type="ECO:0000313" key="3">
    <source>
        <dbReference type="Proteomes" id="UP001171916"/>
    </source>
</evidence>
<evidence type="ECO:0000259" key="1">
    <source>
        <dbReference type="Pfam" id="PF01425"/>
    </source>
</evidence>
<proteinExistence type="predicted"/>
<feature type="domain" description="Amidase" evidence="1">
    <location>
        <begin position="70"/>
        <end position="509"/>
    </location>
</feature>
<dbReference type="PANTHER" id="PTHR42678:SF34">
    <property type="entry name" value="OS04G0183300 PROTEIN"/>
    <property type="match status" value="1"/>
</dbReference>
<dbReference type="InterPro" id="IPR023631">
    <property type="entry name" value="Amidase_dom"/>
</dbReference>
<protein>
    <submittedName>
        <fullName evidence="2">Amidase family protein</fullName>
    </submittedName>
</protein>
<dbReference type="Pfam" id="PF01425">
    <property type="entry name" value="Amidase"/>
    <property type="match status" value="1"/>
</dbReference>
<dbReference type="SUPFAM" id="SSF75304">
    <property type="entry name" value="Amidase signature (AS) enzymes"/>
    <property type="match status" value="1"/>
</dbReference>
<dbReference type="PANTHER" id="PTHR42678">
    <property type="entry name" value="AMIDASE"/>
    <property type="match status" value="1"/>
</dbReference>
<dbReference type="RefSeq" id="WP_290001488.1">
    <property type="nucleotide sequence ID" value="NZ_JAUEPH010000006.1"/>
</dbReference>
<comment type="caution">
    <text evidence="2">The sequence shown here is derived from an EMBL/GenBank/DDBJ whole genome shotgun (WGS) entry which is preliminary data.</text>
</comment>
<evidence type="ECO:0000313" key="2">
    <source>
        <dbReference type="EMBL" id="MDN3205289.1"/>
    </source>
</evidence>
<name>A0ABT7YGG4_9BACT</name>
<keyword evidence="3" id="KW-1185">Reference proteome</keyword>
<organism evidence="2 3">
    <name type="scientific">Algoriphagus sediminis</name>
    <dbReference type="NCBI Taxonomy" id="3057113"/>
    <lineage>
        <taxon>Bacteria</taxon>
        <taxon>Pseudomonadati</taxon>
        <taxon>Bacteroidota</taxon>
        <taxon>Cytophagia</taxon>
        <taxon>Cytophagales</taxon>
        <taxon>Cyclobacteriaceae</taxon>
        <taxon>Algoriphagus</taxon>
    </lineage>
</organism>
<accession>A0ABT7YGG4</accession>
<sequence length="531" mass="58988">MTEITKVSILRRNDQPHRMTKFNTLIIYLVLVCISSCQFEKKEPAIDLEELTIAEIHTAYTEGHYNSRHLVNAYITAIEETDDAINAISIINPDALKIAEALDEEYQRTKILRPLHGIPIIVKDNINTIGLPTTAGALALQDFIPEENAFVINKLIDAGAIIIAKSNMAEWAFSPMHTESSTEGITRNPYNTDYVPAGSSGGTAAALAANLAAVGLGTDTGNSIRGPSSHNALVGFRTTMGLISREGIVPLYLRNDVVGPMCRTVEDATRVMKVMAGIDSKDPITQNSLGKAPDNYTQYLVENGLENARIGVLRELSERDPDPEIKALFENAISDLENLGAEIIDPVVVSDFVNLSQNQWCPTFRIDLESFLATYVKKDTVKTLEDIVRIGTTSEFSRERLKLFSEINTQPDHSDKECLDAYQDEKRIAFRQAIESVMDSLNLDAIIYPSWNNRPARIDFFQEEYKGDNSQIIAPHTGQPAFTVPMGFTSNNLPAGLQFLGRMYSEPTLIKLTYSYEQGTKHRKPPSNNKR</sequence>
<dbReference type="Proteomes" id="UP001171916">
    <property type="component" value="Unassembled WGS sequence"/>
</dbReference>
<dbReference type="EMBL" id="JAUEPH010000006">
    <property type="protein sequence ID" value="MDN3205289.1"/>
    <property type="molecule type" value="Genomic_DNA"/>
</dbReference>
<gene>
    <name evidence="2" type="ORF">QVH07_14090</name>
</gene>
<reference evidence="2" key="1">
    <citation type="submission" date="2023-06" db="EMBL/GenBank/DDBJ databases">
        <title>Robiginitalea aurantiacus sp. nov. and Algoriphagus sediminis sp. nov., isolated from coastal sediment.</title>
        <authorList>
            <person name="Zhou Z.Y."/>
            <person name="An J."/>
            <person name="Jia Y.W."/>
            <person name="Du Z.J."/>
        </authorList>
    </citation>
    <scope>NUCLEOTIDE SEQUENCE</scope>
    <source>
        <strain evidence="2">C2-7</strain>
    </source>
</reference>
<dbReference type="Gene3D" id="3.90.1300.10">
    <property type="entry name" value="Amidase signature (AS) domain"/>
    <property type="match status" value="1"/>
</dbReference>